<dbReference type="EMBL" id="BGZK01001546">
    <property type="protein sequence ID" value="GBP82062.1"/>
    <property type="molecule type" value="Genomic_DNA"/>
</dbReference>
<dbReference type="AlphaFoldDB" id="A0A4C1Z458"/>
<sequence length="131" mass="14469">MYTNYPLSAPAEGARRAGASAAASHDFHRSRYQIDKWGAFESGGRSIMKLARKNGQSAWQGRARAADGRRPPARDLCAHNAPAPRRPTVQTAIQPINRKVSMLAFKQLSDPEILFSSLMLNAAVLQRKKPR</sequence>
<reference evidence="2 3" key="1">
    <citation type="journal article" date="2019" name="Commun. Biol.">
        <title>The bagworm genome reveals a unique fibroin gene that provides high tensile strength.</title>
        <authorList>
            <person name="Kono N."/>
            <person name="Nakamura H."/>
            <person name="Ohtoshi R."/>
            <person name="Tomita M."/>
            <person name="Numata K."/>
            <person name="Arakawa K."/>
        </authorList>
    </citation>
    <scope>NUCLEOTIDE SEQUENCE [LARGE SCALE GENOMIC DNA]</scope>
</reference>
<comment type="caution">
    <text evidence="2">The sequence shown here is derived from an EMBL/GenBank/DDBJ whole genome shotgun (WGS) entry which is preliminary data.</text>
</comment>
<feature type="compositionally biased region" description="Basic and acidic residues" evidence="1">
    <location>
        <begin position="64"/>
        <end position="73"/>
    </location>
</feature>
<name>A0A4C1Z458_EUMVA</name>
<keyword evidence="3" id="KW-1185">Reference proteome</keyword>
<accession>A0A4C1Z458</accession>
<feature type="region of interest" description="Disordered" evidence="1">
    <location>
        <begin position="54"/>
        <end position="73"/>
    </location>
</feature>
<evidence type="ECO:0000256" key="1">
    <source>
        <dbReference type="SAM" id="MobiDB-lite"/>
    </source>
</evidence>
<protein>
    <submittedName>
        <fullName evidence="2">Uncharacterized protein</fullName>
    </submittedName>
</protein>
<gene>
    <name evidence="2" type="ORF">EVAR_103781_1</name>
</gene>
<evidence type="ECO:0000313" key="2">
    <source>
        <dbReference type="EMBL" id="GBP82062.1"/>
    </source>
</evidence>
<dbReference type="Proteomes" id="UP000299102">
    <property type="component" value="Unassembled WGS sequence"/>
</dbReference>
<proteinExistence type="predicted"/>
<organism evidence="2 3">
    <name type="scientific">Eumeta variegata</name>
    <name type="common">Bagworm moth</name>
    <name type="synonym">Eumeta japonica</name>
    <dbReference type="NCBI Taxonomy" id="151549"/>
    <lineage>
        <taxon>Eukaryota</taxon>
        <taxon>Metazoa</taxon>
        <taxon>Ecdysozoa</taxon>
        <taxon>Arthropoda</taxon>
        <taxon>Hexapoda</taxon>
        <taxon>Insecta</taxon>
        <taxon>Pterygota</taxon>
        <taxon>Neoptera</taxon>
        <taxon>Endopterygota</taxon>
        <taxon>Lepidoptera</taxon>
        <taxon>Glossata</taxon>
        <taxon>Ditrysia</taxon>
        <taxon>Tineoidea</taxon>
        <taxon>Psychidae</taxon>
        <taxon>Oiketicinae</taxon>
        <taxon>Eumeta</taxon>
    </lineage>
</organism>
<evidence type="ECO:0000313" key="3">
    <source>
        <dbReference type="Proteomes" id="UP000299102"/>
    </source>
</evidence>